<dbReference type="AlphaFoldDB" id="A0A857CDN3"/>
<proteinExistence type="predicted"/>
<dbReference type="InterPro" id="IPR037523">
    <property type="entry name" value="VOC_core"/>
</dbReference>
<dbReference type="Pfam" id="PF00903">
    <property type="entry name" value="Glyoxalase"/>
    <property type="match status" value="1"/>
</dbReference>
<evidence type="ECO:0000313" key="2">
    <source>
        <dbReference type="EMBL" id="QGZ36957.1"/>
    </source>
</evidence>
<name>A0A857CDN3_9HYPH</name>
<protein>
    <submittedName>
        <fullName evidence="2">VOC family protein</fullName>
    </submittedName>
</protein>
<dbReference type="InterPro" id="IPR029068">
    <property type="entry name" value="Glyas_Bleomycin-R_OHBP_Dase"/>
</dbReference>
<accession>A0A857CDN3</accession>
<sequence>MSATTLDSRTGDTRTGAQADRFDMAAAPMRVGVVTLAVRDGARVAAFYRDVLGLEDLGTDGADALLGAGGVPLLRLRGDAGLEIAPRSEAGLFHTAFLLPTRADLGRWLAFAAARGLRLQGASDHKVSEAVYLADPEGNGIEIYADRAPFAWTDASGAIVMSTDPLDAPSLLASAGGTQWQGAPAGTLVGHVHLQVGATDTADAFYAGLLGFDIAARYPGASFYGSGGYHHQLAGNIWNSRGAGPRKAGRTGLAELEIVLREAGRAGAIADAARKAGWELDGEGSDGLVIADPWSTRLRLTAA</sequence>
<dbReference type="Gene3D" id="3.10.180.10">
    <property type="entry name" value="2,3-Dihydroxybiphenyl 1,2-Dioxygenase, domain 1"/>
    <property type="match status" value="2"/>
</dbReference>
<feature type="domain" description="VOC" evidence="1">
    <location>
        <begin position="30"/>
        <end position="146"/>
    </location>
</feature>
<dbReference type="EMBL" id="CP046908">
    <property type="protein sequence ID" value="QGZ36957.1"/>
    <property type="molecule type" value="Genomic_DNA"/>
</dbReference>
<dbReference type="RefSeq" id="WP_158195775.1">
    <property type="nucleotide sequence ID" value="NZ_CP046908.1"/>
</dbReference>
<dbReference type="PANTHER" id="PTHR43279">
    <property type="entry name" value="CATECHOL-2,3-DIOXYGENASE"/>
    <property type="match status" value="1"/>
</dbReference>
<dbReference type="PROSITE" id="PS51819">
    <property type="entry name" value="VOC"/>
    <property type="match status" value="1"/>
</dbReference>
<dbReference type="Proteomes" id="UP000435648">
    <property type="component" value="Chromosome"/>
</dbReference>
<dbReference type="OrthoDB" id="9792626at2"/>
<evidence type="ECO:0000259" key="1">
    <source>
        <dbReference type="PROSITE" id="PS51819"/>
    </source>
</evidence>
<dbReference type="KEGG" id="siw:GH266_22135"/>
<dbReference type="PANTHER" id="PTHR43279:SF1">
    <property type="entry name" value="CATECHOL-2,3-DIOXYGENASE"/>
    <property type="match status" value="1"/>
</dbReference>
<organism evidence="2 3">
    <name type="scientific">Stappia indica</name>
    <dbReference type="NCBI Taxonomy" id="538381"/>
    <lineage>
        <taxon>Bacteria</taxon>
        <taxon>Pseudomonadati</taxon>
        <taxon>Pseudomonadota</taxon>
        <taxon>Alphaproteobacteria</taxon>
        <taxon>Hyphomicrobiales</taxon>
        <taxon>Stappiaceae</taxon>
        <taxon>Stappia</taxon>
    </lineage>
</organism>
<gene>
    <name evidence="2" type="ORF">GH266_22135</name>
</gene>
<dbReference type="SUPFAM" id="SSF54593">
    <property type="entry name" value="Glyoxalase/Bleomycin resistance protein/Dihydroxybiphenyl dioxygenase"/>
    <property type="match status" value="2"/>
</dbReference>
<dbReference type="InterPro" id="IPR004360">
    <property type="entry name" value="Glyas_Fos-R_dOase_dom"/>
</dbReference>
<reference evidence="2 3" key="1">
    <citation type="submission" date="2019-12" db="EMBL/GenBank/DDBJ databases">
        <title>The genome of Stappia indica PHM037.</title>
        <authorList>
            <person name="Kacar D."/>
            <person name="Galan B."/>
            <person name="Canedo L."/>
            <person name="Rodriguez P."/>
            <person name="de la Calle F."/>
            <person name="Garcia J.L."/>
        </authorList>
    </citation>
    <scope>NUCLEOTIDE SEQUENCE [LARGE SCALE GENOMIC DNA]</scope>
    <source>
        <strain evidence="2 3">PHM037</strain>
    </source>
</reference>
<evidence type="ECO:0000313" key="3">
    <source>
        <dbReference type="Proteomes" id="UP000435648"/>
    </source>
</evidence>